<organism evidence="2 3">
    <name type="scientific">Enterococcus alishanensis</name>
    <dbReference type="NCBI Taxonomy" id="1303817"/>
    <lineage>
        <taxon>Bacteria</taxon>
        <taxon>Bacillati</taxon>
        <taxon>Bacillota</taxon>
        <taxon>Bacilli</taxon>
        <taxon>Lactobacillales</taxon>
        <taxon>Enterococcaceae</taxon>
        <taxon>Enterococcus</taxon>
    </lineage>
</organism>
<dbReference type="EMBL" id="JAHUZB010000003">
    <property type="protein sequence ID" value="MBV7390882.1"/>
    <property type="molecule type" value="Genomic_DNA"/>
</dbReference>
<gene>
    <name evidence="2" type="ORF">KUA55_09330</name>
</gene>
<dbReference type="NCBIfam" id="TIGR04354">
    <property type="entry name" value="amphi-Trp"/>
    <property type="match status" value="1"/>
</dbReference>
<feature type="domain" description="Amphi-Trp" evidence="1">
    <location>
        <begin position="9"/>
        <end position="88"/>
    </location>
</feature>
<evidence type="ECO:0000259" key="1">
    <source>
        <dbReference type="Pfam" id="PF20068"/>
    </source>
</evidence>
<dbReference type="InterPro" id="IPR027598">
    <property type="entry name" value="Amphi-Trp_dom"/>
</dbReference>
<evidence type="ECO:0000313" key="2">
    <source>
        <dbReference type="EMBL" id="MBV7390882.1"/>
    </source>
</evidence>
<reference evidence="2 3" key="1">
    <citation type="submission" date="2021-06" db="EMBL/GenBank/DDBJ databases">
        <title>Enterococcus alishanensis sp. nov., a novel lactic acid bacterium isolated from fresh coffee beans.</title>
        <authorList>
            <person name="Chen Y.-S."/>
        </authorList>
    </citation>
    <scope>NUCLEOTIDE SEQUENCE [LARGE SCALE GENOMIC DNA]</scope>
    <source>
        <strain evidence="2 3">ALS3</strain>
    </source>
</reference>
<accession>A0ABS6TDC3</accession>
<proteinExistence type="predicted"/>
<comment type="caution">
    <text evidence="2">The sequence shown here is derived from an EMBL/GenBank/DDBJ whole genome shotgun (WGS) entry which is preliminary data.</text>
</comment>
<evidence type="ECO:0000313" key="3">
    <source>
        <dbReference type="Proteomes" id="UP000774130"/>
    </source>
</evidence>
<protein>
    <submittedName>
        <fullName evidence="2">Amphi-Trp domain-containing protein</fullName>
    </submittedName>
</protein>
<keyword evidence="3" id="KW-1185">Reference proteome</keyword>
<dbReference type="Proteomes" id="UP000774130">
    <property type="component" value="Unassembled WGS sequence"/>
</dbReference>
<sequence length="90" mass="10552">MTVNKPLTEVLVVRGEKQSLVEFSDFFLMIATRLKENGQFSIVEGEKTTIIAPDEPLEVELKYEKKYDKHQFEIEFEWLEGQSNEKLTIK</sequence>
<name>A0ABS6TDC3_9ENTE</name>
<dbReference type="Pfam" id="PF20068">
    <property type="entry name" value="Amphi-Trp"/>
    <property type="match status" value="1"/>
</dbReference>